<dbReference type="Pfam" id="PF00010">
    <property type="entry name" value="HLH"/>
    <property type="match status" value="1"/>
</dbReference>
<evidence type="ECO:0000256" key="1">
    <source>
        <dbReference type="SAM" id="Coils"/>
    </source>
</evidence>
<feature type="compositionally biased region" description="Basic and acidic residues" evidence="2">
    <location>
        <begin position="612"/>
        <end position="630"/>
    </location>
</feature>
<feature type="region of interest" description="Disordered" evidence="2">
    <location>
        <begin position="322"/>
        <end position="346"/>
    </location>
</feature>
<feature type="compositionally biased region" description="Basic and acidic residues" evidence="2">
    <location>
        <begin position="586"/>
        <end position="595"/>
    </location>
</feature>
<dbReference type="CDD" id="cd11395">
    <property type="entry name" value="bHLHzip_SREBP_like"/>
    <property type="match status" value="1"/>
</dbReference>
<evidence type="ECO:0000256" key="2">
    <source>
        <dbReference type="SAM" id="MobiDB-lite"/>
    </source>
</evidence>
<dbReference type="AlphaFoldDB" id="A0A2U3E358"/>
<feature type="coiled-coil region" evidence="1">
    <location>
        <begin position="679"/>
        <end position="706"/>
    </location>
</feature>
<comment type="caution">
    <text evidence="4">The sequence shown here is derived from an EMBL/GenBank/DDBJ whole genome shotgun (WGS) entry which is preliminary data.</text>
</comment>
<feature type="compositionally biased region" description="Low complexity" evidence="2">
    <location>
        <begin position="260"/>
        <end position="290"/>
    </location>
</feature>
<proteinExistence type="predicted"/>
<evidence type="ECO:0000313" key="4">
    <source>
        <dbReference type="EMBL" id="PWI68938.1"/>
    </source>
</evidence>
<keyword evidence="1" id="KW-0175">Coiled coil</keyword>
<dbReference type="PROSITE" id="PS50888">
    <property type="entry name" value="BHLH"/>
    <property type="match status" value="1"/>
</dbReference>
<dbReference type="GO" id="GO:0046983">
    <property type="term" value="F:protein dimerization activity"/>
    <property type="evidence" value="ECO:0007669"/>
    <property type="project" value="InterPro"/>
</dbReference>
<feature type="region of interest" description="Disordered" evidence="2">
    <location>
        <begin position="562"/>
        <end position="630"/>
    </location>
</feature>
<evidence type="ECO:0000259" key="3">
    <source>
        <dbReference type="PROSITE" id="PS50888"/>
    </source>
</evidence>
<feature type="region of interest" description="Disordered" evidence="2">
    <location>
        <begin position="446"/>
        <end position="503"/>
    </location>
</feature>
<dbReference type="PANTHER" id="PTHR47336:SF2">
    <property type="entry name" value="TRANSCRIPTION FACTOR HMS1-RELATED"/>
    <property type="match status" value="1"/>
</dbReference>
<reference evidence="4 5" key="1">
    <citation type="journal article" date="2016" name="Front. Microbiol.">
        <title>Genome and transcriptome sequences reveal the specific parasitism of the nematophagous Purpureocillium lilacinum 36-1.</title>
        <authorList>
            <person name="Xie J."/>
            <person name="Li S."/>
            <person name="Mo C."/>
            <person name="Xiao X."/>
            <person name="Peng D."/>
            <person name="Wang G."/>
            <person name="Xiao Y."/>
        </authorList>
    </citation>
    <scope>NUCLEOTIDE SEQUENCE [LARGE SCALE GENOMIC DNA]</scope>
    <source>
        <strain evidence="4 5">36-1</strain>
    </source>
</reference>
<evidence type="ECO:0000313" key="5">
    <source>
        <dbReference type="Proteomes" id="UP000245956"/>
    </source>
</evidence>
<accession>A0A2U3E358</accession>
<organism evidence="4 5">
    <name type="scientific">Purpureocillium lilacinum</name>
    <name type="common">Paecilomyces lilacinus</name>
    <dbReference type="NCBI Taxonomy" id="33203"/>
    <lineage>
        <taxon>Eukaryota</taxon>
        <taxon>Fungi</taxon>
        <taxon>Dikarya</taxon>
        <taxon>Ascomycota</taxon>
        <taxon>Pezizomycotina</taxon>
        <taxon>Sordariomycetes</taxon>
        <taxon>Hypocreomycetidae</taxon>
        <taxon>Hypocreales</taxon>
        <taxon>Ophiocordycipitaceae</taxon>
        <taxon>Purpureocillium</taxon>
    </lineage>
</organism>
<feature type="compositionally biased region" description="Basic and acidic residues" evidence="2">
    <location>
        <begin position="236"/>
        <end position="245"/>
    </location>
</feature>
<dbReference type="InterPro" id="IPR036638">
    <property type="entry name" value="HLH_DNA-bd_sf"/>
</dbReference>
<dbReference type="Proteomes" id="UP000245956">
    <property type="component" value="Unassembled WGS sequence"/>
</dbReference>
<feature type="region of interest" description="Disordered" evidence="2">
    <location>
        <begin position="649"/>
        <end position="676"/>
    </location>
</feature>
<name>A0A2U3E358_PURLI</name>
<dbReference type="SMART" id="SM00353">
    <property type="entry name" value="HLH"/>
    <property type="match status" value="1"/>
</dbReference>
<dbReference type="SUPFAM" id="SSF47459">
    <property type="entry name" value="HLH, helix-loop-helix DNA-binding domain"/>
    <property type="match status" value="1"/>
</dbReference>
<feature type="domain" description="BHLH" evidence="3">
    <location>
        <begin position="622"/>
        <end position="689"/>
    </location>
</feature>
<dbReference type="PANTHER" id="PTHR47336">
    <property type="entry name" value="TRANSCRIPTION FACTOR HMS1-RELATED"/>
    <property type="match status" value="1"/>
</dbReference>
<dbReference type="Gene3D" id="4.10.280.10">
    <property type="entry name" value="Helix-loop-helix DNA-binding domain"/>
    <property type="match status" value="1"/>
</dbReference>
<gene>
    <name evidence="4" type="ORF">PCL_01323</name>
</gene>
<feature type="region of interest" description="Disordered" evidence="2">
    <location>
        <begin position="206"/>
        <end position="290"/>
    </location>
</feature>
<dbReference type="InterPro" id="IPR011598">
    <property type="entry name" value="bHLH_dom"/>
</dbReference>
<sequence length="738" mass="80677">MIPILGRPLLEVHVVSKPTRGSSISCPANTCRPPTTGVLASYPLRDPYLPSPPLQGYIYQSCPTSTIHSPSSLARSLTPPALRLAPSATSPPLHLLLTSQQRLHRNVNVGRHPIGRPRRIGDNCSSCCVCECVCVAVPARLANRPPPSSAQTTPSTLLLTRNDRGFRREPPSPAELCSCIQLAPAPRWPAVFRPRSVLGIDAAASPSQYRRRRLHETAGPDGSQRPRRRVLTMEPDAAKQHHEQQQQHQQQPTSAAEHTPSVVSPDSSQPPQQASAWNSPTPGSSSRISSTFEFTSAPSDVSVPSFDPAIAAFADMSFTQPHVPSPYMQDRKPVPSGSNPAQQPDCFQRRDMHDKKRFKADPDTPALDSIDYWINFDDDWDKMGSVEIDYSKRNDPIYNNRQVAATVTSTMPGLGSGLYSTTVAPFREEDFIDDAAFDQTLSEDEDAFESTHVGDQLSDMGGRAPPPQAGPAPQGDKNLQSSPQGWNRPDASVDSEPMMEDTPRQMRGDIWDALPRGANQTLSPDEQRRLLEIALNTGRMPGSFIPPNGFGIGFGAGLGARPPAEFEKRSSISAERPSATPSWTSKGDEASERVQKQQAKRPSVAKAGSSKKPGETGKPKSADRIAHNDVERKYRTNLKVKIAELRDAVPALQSPNADGDSEGGNGNQGTPKVSKGTVLTKATEYIQQLEQRNKTIMQEHQQLARRLQAFETLFNSANRPDMMMPNHSMTLFDPRGFC</sequence>
<dbReference type="InterPro" id="IPR052099">
    <property type="entry name" value="Regulatory_TF_Diverse"/>
</dbReference>
<protein>
    <recommendedName>
        <fullName evidence="3">BHLH domain-containing protein</fullName>
    </recommendedName>
</protein>
<dbReference type="EMBL" id="LCWV01000013">
    <property type="protein sequence ID" value="PWI68938.1"/>
    <property type="molecule type" value="Genomic_DNA"/>
</dbReference>